<organism evidence="2 3">
    <name type="scientific">Pseudolycoriella hygida</name>
    <dbReference type="NCBI Taxonomy" id="35572"/>
    <lineage>
        <taxon>Eukaryota</taxon>
        <taxon>Metazoa</taxon>
        <taxon>Ecdysozoa</taxon>
        <taxon>Arthropoda</taxon>
        <taxon>Hexapoda</taxon>
        <taxon>Insecta</taxon>
        <taxon>Pterygota</taxon>
        <taxon>Neoptera</taxon>
        <taxon>Endopterygota</taxon>
        <taxon>Diptera</taxon>
        <taxon>Nematocera</taxon>
        <taxon>Sciaroidea</taxon>
        <taxon>Sciaridae</taxon>
        <taxon>Pseudolycoriella</taxon>
    </lineage>
</organism>
<accession>A0A9Q0MKA2</accession>
<sequence length="120" mass="13344">MKIFIFICFMSCVAIAACGECVWTGCVSSLDDASYHCNKLNLGRPSGRTNDSNCGWFDRKVQCCQEDPPAPGCQWTPKFYGSFYGGDYACQSTFGKGYRPARTRHCSGIATQRNFECCKN</sequence>
<keyword evidence="1" id="KW-0732">Signal</keyword>
<gene>
    <name evidence="2" type="ORF">Bhyg_16763</name>
</gene>
<feature type="chain" id="PRO_5040189549" evidence="1">
    <location>
        <begin position="19"/>
        <end position="120"/>
    </location>
</feature>
<dbReference type="Proteomes" id="UP001151699">
    <property type="component" value="Unassembled WGS sequence"/>
</dbReference>
<keyword evidence="3" id="KW-1185">Reference proteome</keyword>
<evidence type="ECO:0000256" key="1">
    <source>
        <dbReference type="SAM" id="SignalP"/>
    </source>
</evidence>
<comment type="caution">
    <text evidence="2">The sequence shown here is derived from an EMBL/GenBank/DDBJ whole genome shotgun (WGS) entry which is preliminary data.</text>
</comment>
<dbReference type="AlphaFoldDB" id="A0A9Q0MKA2"/>
<reference evidence="2" key="1">
    <citation type="submission" date="2022-07" db="EMBL/GenBank/DDBJ databases">
        <authorList>
            <person name="Trinca V."/>
            <person name="Uliana J.V.C."/>
            <person name="Torres T.T."/>
            <person name="Ward R.J."/>
            <person name="Monesi N."/>
        </authorList>
    </citation>
    <scope>NUCLEOTIDE SEQUENCE</scope>
    <source>
        <strain evidence="2">HSMRA1968</strain>
        <tissue evidence="2">Whole embryos</tissue>
    </source>
</reference>
<dbReference type="EMBL" id="WJQU01002417">
    <property type="protein sequence ID" value="KAJ6632891.1"/>
    <property type="molecule type" value="Genomic_DNA"/>
</dbReference>
<proteinExistence type="predicted"/>
<dbReference type="PROSITE" id="PS51257">
    <property type="entry name" value="PROKAR_LIPOPROTEIN"/>
    <property type="match status" value="1"/>
</dbReference>
<feature type="signal peptide" evidence="1">
    <location>
        <begin position="1"/>
        <end position="18"/>
    </location>
</feature>
<evidence type="ECO:0000313" key="3">
    <source>
        <dbReference type="Proteomes" id="UP001151699"/>
    </source>
</evidence>
<protein>
    <submittedName>
        <fullName evidence="2">Uncharacterized protein</fullName>
    </submittedName>
</protein>
<evidence type="ECO:0000313" key="2">
    <source>
        <dbReference type="EMBL" id="KAJ6632891.1"/>
    </source>
</evidence>
<name>A0A9Q0MKA2_9DIPT</name>